<feature type="transmembrane region" description="Helical" evidence="11">
    <location>
        <begin position="352"/>
        <end position="371"/>
    </location>
</feature>
<comment type="caution">
    <text evidence="12">The sequence shown here is derived from an EMBL/GenBank/DDBJ whole genome shotgun (WGS) entry which is preliminary data.</text>
</comment>
<feature type="transmembrane region" description="Helical" evidence="11">
    <location>
        <begin position="289"/>
        <end position="315"/>
    </location>
</feature>
<evidence type="ECO:0000313" key="13">
    <source>
        <dbReference type="Proteomes" id="UP000887229"/>
    </source>
</evidence>
<dbReference type="GO" id="GO:0000319">
    <property type="term" value="F:sulfite transmembrane transporter activity"/>
    <property type="evidence" value="ECO:0007669"/>
    <property type="project" value="TreeGrafter"/>
</dbReference>
<comment type="function">
    <text evidence="8">Sulphite efflux pump required for the secretion of sulphite as a reducing agent. In the presence of sulphite, cystine in keratin is directly cleaved to cysteine and S-sulphocysteine, and thereby, reduced proteins become accessible to hydrolysis by a variety of secreted endo- and exoproteases. Excretion of sulphite mediated by an efflux pump also represents a detoxification pathway for dermatophytes during infection of the epidermal stratum corneum, hair and nails, which are rich in cysteine.</text>
</comment>
<evidence type="ECO:0000256" key="11">
    <source>
        <dbReference type="SAM" id="Phobius"/>
    </source>
</evidence>
<evidence type="ECO:0000256" key="3">
    <source>
        <dbReference type="ARBA" id="ARBA00022448"/>
    </source>
</evidence>
<dbReference type="EMBL" id="MU251243">
    <property type="protein sequence ID" value="KAG9258386.1"/>
    <property type="molecule type" value="Genomic_DNA"/>
</dbReference>
<evidence type="ECO:0000313" key="12">
    <source>
        <dbReference type="EMBL" id="KAG9258386.1"/>
    </source>
</evidence>
<dbReference type="FunFam" id="1.50.10.150:FF:000004">
    <property type="entry name" value="Malic acid transporter"/>
    <property type="match status" value="1"/>
</dbReference>
<evidence type="ECO:0000256" key="4">
    <source>
        <dbReference type="ARBA" id="ARBA00022475"/>
    </source>
</evidence>
<keyword evidence="5 11" id="KW-0812">Transmembrane</keyword>
<dbReference type="OrthoDB" id="1099at2759"/>
<reference evidence="12" key="1">
    <citation type="journal article" date="2021" name="IMA Fungus">
        <title>Genomic characterization of three marine fungi, including Emericellopsis atlantica sp. nov. with signatures of a generalist lifestyle and marine biomass degradation.</title>
        <authorList>
            <person name="Hagestad O.C."/>
            <person name="Hou L."/>
            <person name="Andersen J.H."/>
            <person name="Hansen E.H."/>
            <person name="Altermark B."/>
            <person name="Li C."/>
            <person name="Kuhnert E."/>
            <person name="Cox R.J."/>
            <person name="Crous P.W."/>
            <person name="Spatafora J.W."/>
            <person name="Lail K."/>
            <person name="Amirebrahimi M."/>
            <person name="Lipzen A."/>
            <person name="Pangilinan J."/>
            <person name="Andreopoulos W."/>
            <person name="Hayes R.D."/>
            <person name="Ng V."/>
            <person name="Grigoriev I.V."/>
            <person name="Jackson S.A."/>
            <person name="Sutton T.D.S."/>
            <person name="Dobson A.D.W."/>
            <person name="Rama T."/>
        </authorList>
    </citation>
    <scope>NUCLEOTIDE SEQUENCE</scope>
    <source>
        <strain evidence="12">TS7</strain>
    </source>
</reference>
<dbReference type="PANTHER" id="PTHR31686">
    <property type="match status" value="1"/>
</dbReference>
<evidence type="ECO:0000256" key="9">
    <source>
        <dbReference type="ARBA" id="ARBA00072906"/>
    </source>
</evidence>
<evidence type="ECO:0000256" key="2">
    <source>
        <dbReference type="ARBA" id="ARBA00008566"/>
    </source>
</evidence>
<keyword evidence="4" id="KW-1003">Cell membrane</keyword>
<dbReference type="RefSeq" id="XP_046122310.1">
    <property type="nucleotide sequence ID" value="XM_046264512.1"/>
</dbReference>
<dbReference type="PANTHER" id="PTHR31686:SF1">
    <property type="entry name" value="SULFITE EFFLUX PUMP SSU1"/>
    <property type="match status" value="1"/>
</dbReference>
<organism evidence="12 13">
    <name type="scientific">Emericellopsis atlantica</name>
    <dbReference type="NCBI Taxonomy" id="2614577"/>
    <lineage>
        <taxon>Eukaryota</taxon>
        <taxon>Fungi</taxon>
        <taxon>Dikarya</taxon>
        <taxon>Ascomycota</taxon>
        <taxon>Pezizomycotina</taxon>
        <taxon>Sordariomycetes</taxon>
        <taxon>Hypocreomycetidae</taxon>
        <taxon>Hypocreales</taxon>
        <taxon>Bionectriaceae</taxon>
        <taxon>Emericellopsis</taxon>
    </lineage>
</organism>
<protein>
    <recommendedName>
        <fullName evidence="9">Sulfite efflux pump SSU1</fullName>
    </recommendedName>
</protein>
<gene>
    <name evidence="12" type="ORF">F5Z01DRAFT_670105</name>
</gene>
<dbReference type="CDD" id="cd09318">
    <property type="entry name" value="TDT_SSU1"/>
    <property type="match status" value="1"/>
</dbReference>
<feature type="transmembrane region" description="Helical" evidence="11">
    <location>
        <begin position="107"/>
        <end position="131"/>
    </location>
</feature>
<keyword evidence="7 11" id="KW-0472">Membrane</keyword>
<evidence type="ECO:0000256" key="10">
    <source>
        <dbReference type="SAM" id="MobiDB-lite"/>
    </source>
</evidence>
<keyword evidence="3" id="KW-0813">Transport</keyword>
<keyword evidence="13" id="KW-1185">Reference proteome</keyword>
<dbReference type="InterPro" id="IPR038665">
    <property type="entry name" value="Voltage-dep_anion_channel_sf"/>
</dbReference>
<dbReference type="AlphaFoldDB" id="A0A9P7ZUM9"/>
<feature type="transmembrane region" description="Helical" evidence="11">
    <location>
        <begin position="176"/>
        <end position="198"/>
    </location>
</feature>
<feature type="transmembrane region" description="Helical" evidence="11">
    <location>
        <begin position="327"/>
        <end position="346"/>
    </location>
</feature>
<keyword evidence="6 11" id="KW-1133">Transmembrane helix</keyword>
<accession>A0A9P7ZUM9</accession>
<dbReference type="Proteomes" id="UP000887229">
    <property type="component" value="Unassembled WGS sequence"/>
</dbReference>
<dbReference type="InterPro" id="IPR004695">
    <property type="entry name" value="SLAC1/Mae1/Ssu1/TehA"/>
</dbReference>
<feature type="transmembrane region" description="Helical" evidence="11">
    <location>
        <begin position="143"/>
        <end position="164"/>
    </location>
</feature>
<name>A0A9P7ZUM9_9HYPO</name>
<sequence>MSATNLPSEAPAPCSGASPCPNAKQRGWRRIVRNFTPSWFAVNMGTGITSILLHNLPYNARPVQYISYGIFGLNVVLFLTFLGISLTRYIVYPKVWTAMINHPAQSLFLGTFPMGLATIVNMITFVCVPAWGGQWWRVAWGLWWIDAAISVACCFALPFILMAYQGQSMDSMTAAWLLPIVSTIVASSTGAIVADVIPAAHANLALITVIVSYILWATGVPLAMMVLTVYFLRLTTVSLPPNAVIPSTFLPLGPLGQGGFGIMQLGKVLVKIAPKVNILPAAAKAEEVIYVLGYMMGLIMWGFGLVWLGLAVATLLTRRSIPFNMGWWGFTFPLGVFAASTTTLAAETPSEAFKVLGMILSLSVVALWLLVVTRTVIHLFRGDLLVAPCLKQVEREEEEAARRKLMGEGSC</sequence>
<dbReference type="GeneID" id="70295415"/>
<evidence type="ECO:0000256" key="6">
    <source>
        <dbReference type="ARBA" id="ARBA00022989"/>
    </source>
</evidence>
<dbReference type="Gene3D" id="1.50.10.150">
    <property type="entry name" value="Voltage-dependent anion channel"/>
    <property type="match status" value="1"/>
</dbReference>
<comment type="subcellular location">
    <subcellularLocation>
        <location evidence="1">Cell membrane</location>
        <topology evidence="1">Multi-pass membrane protein</topology>
    </subcellularLocation>
</comment>
<feature type="transmembrane region" description="Helical" evidence="11">
    <location>
        <begin position="34"/>
        <end position="53"/>
    </location>
</feature>
<comment type="similarity">
    <text evidence="2">Belongs to the tellurite-resistance/dicarboxylate transporter (TDT) family.</text>
</comment>
<proteinExistence type="inferred from homology"/>
<feature type="compositionally biased region" description="Low complexity" evidence="10">
    <location>
        <begin position="7"/>
        <end position="21"/>
    </location>
</feature>
<feature type="transmembrane region" description="Helical" evidence="11">
    <location>
        <begin position="204"/>
        <end position="232"/>
    </location>
</feature>
<evidence type="ECO:0000256" key="1">
    <source>
        <dbReference type="ARBA" id="ARBA00004651"/>
    </source>
</evidence>
<dbReference type="GO" id="GO:0005886">
    <property type="term" value="C:plasma membrane"/>
    <property type="evidence" value="ECO:0007669"/>
    <property type="project" value="UniProtKB-SubCell"/>
</dbReference>
<feature type="region of interest" description="Disordered" evidence="10">
    <location>
        <begin position="1"/>
        <end position="23"/>
    </location>
</feature>
<evidence type="ECO:0000256" key="8">
    <source>
        <dbReference type="ARBA" id="ARBA00056100"/>
    </source>
</evidence>
<dbReference type="Pfam" id="PF03595">
    <property type="entry name" value="SLAC1"/>
    <property type="match status" value="1"/>
</dbReference>
<evidence type="ECO:0000256" key="7">
    <source>
        <dbReference type="ARBA" id="ARBA00023136"/>
    </source>
</evidence>
<feature type="transmembrane region" description="Helical" evidence="11">
    <location>
        <begin position="65"/>
        <end position="86"/>
    </location>
</feature>
<dbReference type="InterPro" id="IPR051629">
    <property type="entry name" value="Sulfite_efflux_TDT"/>
</dbReference>
<evidence type="ECO:0000256" key="5">
    <source>
        <dbReference type="ARBA" id="ARBA00022692"/>
    </source>
</evidence>